<reference evidence="13" key="2">
    <citation type="submission" date="2015-07" db="EMBL/GenBank/DDBJ databases">
        <title>Contrasting host-pathogen interactions and genome evolution in two generalist and specialist microsporidian pathogens of mosquitoes.</title>
        <authorList>
            <consortium name="The Broad Institute Genomics Platform"/>
            <consortium name="The Broad Institute Genome Sequencing Center for Infectious Disease"/>
            <person name="Cuomo C.A."/>
            <person name="Sanscrainte N.D."/>
            <person name="Goldberg J.M."/>
            <person name="Heiman D."/>
            <person name="Young S."/>
            <person name="Zeng Q."/>
            <person name="Becnel J.J."/>
            <person name="Birren B.W."/>
        </authorList>
    </citation>
    <scope>NUCLEOTIDE SEQUENCE [LARGE SCALE GENOMIC DNA]</scope>
    <source>
        <strain evidence="13">USNM 41457</strain>
    </source>
</reference>
<name>J9DH34_EDHAE</name>
<comment type="catalytic activity">
    <reaction evidence="1">
        <text>Release of an N-terminal aspartate or glutamate from a peptide, with a preference for aspartate.</text>
        <dbReference type="EC" id="3.4.11.21"/>
    </reaction>
</comment>
<dbReference type="InterPro" id="IPR023358">
    <property type="entry name" value="Peptidase_M18_dom2"/>
</dbReference>
<dbReference type="GO" id="GO:0004177">
    <property type="term" value="F:aminopeptidase activity"/>
    <property type="evidence" value="ECO:0007669"/>
    <property type="project" value="UniProtKB-KW"/>
</dbReference>
<evidence type="ECO:0000256" key="11">
    <source>
        <dbReference type="RuleBase" id="RU004386"/>
    </source>
</evidence>
<sequence length="438" mass="48678">MERTAIQEYLDFLNNSPTPFHAILESTKILEYFGFQRIGLQNFKPSPGRFYIKLNKTFLIAFTIPNGYSTNSNSEDNRENQSNGEFPLKIVATHCDSPVLKIKQNGFIDSTNTVRLQPYGGGLWHTWFDRPLGIAGQIITKTLKSKIITLSEPLVVIPSLAIHLNNADVYKNGFTYNKEDHLNAVCGSYNSSIKTENKDVKKTTETQSPINVLKNMIDPEFDSLLSHDLSIFDISGASLGGSNKDLIFSARQDNLLSTFFAIKGLIADDQMNSKSINVVAVFDHEEIGSQTITGARSSLFANFISKVNFNLNKSLIVSCDVAHATNPNYLNKYESKNSPLLGLGLVVKYSTKYATNNYTASVIKYLCEKNQDFILRNDLIGGSTIGPMLVSKTGIQGVDVGVPIMAMHSVKELSSVHDCLVFLEFVQEFFKNNSWCSN</sequence>
<dbReference type="AlphaFoldDB" id="J9DH34"/>
<keyword evidence="5 11" id="KW-0031">Aminopeptidase</keyword>
<keyword evidence="9 11" id="KW-0862">Zinc</keyword>
<evidence type="ECO:0000256" key="9">
    <source>
        <dbReference type="ARBA" id="ARBA00022833"/>
    </source>
</evidence>
<dbReference type="HOGENOM" id="CLU_019532_2_0_1"/>
<keyword evidence="7 11" id="KW-0479">Metal-binding</keyword>
<gene>
    <name evidence="12" type="ORF">EDEG_03617</name>
</gene>
<evidence type="ECO:0000256" key="2">
    <source>
        <dbReference type="ARBA" id="ARBA00001947"/>
    </source>
</evidence>
<dbReference type="PANTHER" id="PTHR28570:SF3">
    <property type="entry name" value="ASPARTYL AMINOPEPTIDASE"/>
    <property type="match status" value="1"/>
</dbReference>
<evidence type="ECO:0000256" key="7">
    <source>
        <dbReference type="ARBA" id="ARBA00022723"/>
    </source>
</evidence>
<keyword evidence="13" id="KW-1185">Reference proteome</keyword>
<evidence type="ECO:0000313" key="13">
    <source>
        <dbReference type="Proteomes" id="UP000003163"/>
    </source>
</evidence>
<dbReference type="STRING" id="1003232.J9DH34"/>
<dbReference type="InParanoid" id="J9DH34"/>
<dbReference type="FunCoup" id="J9DH34">
    <property type="interactions" value="112"/>
</dbReference>
<dbReference type="PRINTS" id="PR00932">
    <property type="entry name" value="AMINO1PTASE"/>
</dbReference>
<dbReference type="NCBIfam" id="NF002759">
    <property type="entry name" value="PRK02813.1"/>
    <property type="match status" value="1"/>
</dbReference>
<evidence type="ECO:0000256" key="10">
    <source>
        <dbReference type="ARBA" id="ARBA00023049"/>
    </source>
</evidence>
<dbReference type="GO" id="GO:0008270">
    <property type="term" value="F:zinc ion binding"/>
    <property type="evidence" value="ECO:0007669"/>
    <property type="project" value="InterPro"/>
</dbReference>
<dbReference type="EC" id="3.4.11.21" evidence="4"/>
<dbReference type="PANTHER" id="PTHR28570">
    <property type="entry name" value="ASPARTYL AMINOPEPTIDASE"/>
    <property type="match status" value="1"/>
</dbReference>
<evidence type="ECO:0000256" key="3">
    <source>
        <dbReference type="ARBA" id="ARBA00008290"/>
    </source>
</evidence>
<keyword evidence="6 11" id="KW-0645">Protease</keyword>
<dbReference type="InterPro" id="IPR001948">
    <property type="entry name" value="Peptidase_M18"/>
</dbReference>
<dbReference type="EMBL" id="AFBI03000103">
    <property type="protein sequence ID" value="EJW01915.1"/>
    <property type="molecule type" value="Genomic_DNA"/>
</dbReference>
<dbReference type="GO" id="GO:0008237">
    <property type="term" value="F:metallopeptidase activity"/>
    <property type="evidence" value="ECO:0007669"/>
    <property type="project" value="UniProtKB-KW"/>
</dbReference>
<dbReference type="Pfam" id="PF02127">
    <property type="entry name" value="Peptidase_M18"/>
    <property type="match status" value="1"/>
</dbReference>
<organism evidence="12 13">
    <name type="scientific">Edhazardia aedis (strain USNM 41457)</name>
    <name type="common">Microsporidian parasite</name>
    <dbReference type="NCBI Taxonomy" id="1003232"/>
    <lineage>
        <taxon>Eukaryota</taxon>
        <taxon>Fungi</taxon>
        <taxon>Fungi incertae sedis</taxon>
        <taxon>Microsporidia</taxon>
        <taxon>Edhazardia</taxon>
    </lineage>
</organism>
<comment type="caution">
    <text evidence="12">The sequence shown here is derived from an EMBL/GenBank/DDBJ whole genome shotgun (WGS) entry which is preliminary data.</text>
</comment>
<reference evidence="12 13" key="1">
    <citation type="submission" date="2011-08" db="EMBL/GenBank/DDBJ databases">
        <authorList>
            <person name="Liu Z.J."/>
            <person name="Shi F.L."/>
            <person name="Lu J.Q."/>
            <person name="Li M."/>
            <person name="Wang Z.L."/>
        </authorList>
    </citation>
    <scope>NUCLEOTIDE SEQUENCE [LARGE SCALE GENOMIC DNA]</scope>
    <source>
        <strain evidence="12 13">USNM 41457</strain>
    </source>
</reference>
<evidence type="ECO:0000256" key="6">
    <source>
        <dbReference type="ARBA" id="ARBA00022670"/>
    </source>
</evidence>
<accession>J9DH34</accession>
<proteinExistence type="inferred from homology"/>
<dbReference type="OMA" id="GPILKVN"/>
<evidence type="ECO:0000256" key="1">
    <source>
        <dbReference type="ARBA" id="ARBA00001335"/>
    </source>
</evidence>
<evidence type="ECO:0000256" key="8">
    <source>
        <dbReference type="ARBA" id="ARBA00022801"/>
    </source>
</evidence>
<evidence type="ECO:0000313" key="12">
    <source>
        <dbReference type="EMBL" id="EJW01915.1"/>
    </source>
</evidence>
<comment type="cofactor">
    <cofactor evidence="2">
        <name>Zn(2+)</name>
        <dbReference type="ChEBI" id="CHEBI:29105"/>
    </cofactor>
</comment>
<dbReference type="SUPFAM" id="SSF101821">
    <property type="entry name" value="Aminopeptidase/glucanase lid domain"/>
    <property type="match status" value="1"/>
</dbReference>
<protein>
    <recommendedName>
        <fullName evidence="4">aspartyl aminopeptidase</fullName>
        <ecNumber evidence="4">3.4.11.21</ecNumber>
    </recommendedName>
</protein>
<comment type="similarity">
    <text evidence="3 11">Belongs to the peptidase M18 family.</text>
</comment>
<dbReference type="GO" id="GO:0005737">
    <property type="term" value="C:cytoplasm"/>
    <property type="evidence" value="ECO:0007669"/>
    <property type="project" value="UniProtKB-ARBA"/>
</dbReference>
<evidence type="ECO:0000256" key="5">
    <source>
        <dbReference type="ARBA" id="ARBA00022438"/>
    </source>
</evidence>
<keyword evidence="10 11" id="KW-0482">Metalloprotease</keyword>
<dbReference type="VEuPathDB" id="MicrosporidiaDB:EDEG_03617"/>
<dbReference type="GO" id="GO:0006508">
    <property type="term" value="P:proteolysis"/>
    <property type="evidence" value="ECO:0007669"/>
    <property type="project" value="UniProtKB-KW"/>
</dbReference>
<dbReference type="SUPFAM" id="SSF53187">
    <property type="entry name" value="Zn-dependent exopeptidases"/>
    <property type="match status" value="1"/>
</dbReference>
<dbReference type="OrthoDB" id="9880441at2759"/>
<evidence type="ECO:0000256" key="4">
    <source>
        <dbReference type="ARBA" id="ARBA00011965"/>
    </source>
</evidence>
<dbReference type="Proteomes" id="UP000003163">
    <property type="component" value="Unassembled WGS sequence"/>
</dbReference>
<dbReference type="Gene3D" id="3.40.630.10">
    <property type="entry name" value="Zn peptidases"/>
    <property type="match status" value="1"/>
</dbReference>
<keyword evidence="8 11" id="KW-0378">Hydrolase</keyword>
<dbReference type="Gene3D" id="2.30.250.10">
    <property type="entry name" value="Aminopeptidase i, Domain 2"/>
    <property type="match status" value="1"/>
</dbReference>